<name>A0A5R8KA65_9BACT</name>
<dbReference type="AlphaFoldDB" id="A0A5R8KA65"/>
<dbReference type="PANTHER" id="PTHR10429:SF0">
    <property type="entry name" value="DNA-3-METHYLADENINE GLYCOSYLASE"/>
    <property type="match status" value="1"/>
</dbReference>
<dbReference type="InterPro" id="IPR036995">
    <property type="entry name" value="MPG_sf"/>
</dbReference>
<evidence type="ECO:0000256" key="3">
    <source>
        <dbReference type="ARBA" id="ARBA00022801"/>
    </source>
</evidence>
<dbReference type="Gene3D" id="3.10.300.10">
    <property type="entry name" value="Methylpurine-DNA glycosylase (MPG)"/>
    <property type="match status" value="1"/>
</dbReference>
<proteinExistence type="inferred from homology"/>
<organism evidence="6 7">
    <name type="scientific">Phragmitibacter flavus</name>
    <dbReference type="NCBI Taxonomy" id="2576071"/>
    <lineage>
        <taxon>Bacteria</taxon>
        <taxon>Pseudomonadati</taxon>
        <taxon>Verrucomicrobiota</taxon>
        <taxon>Verrucomicrobiia</taxon>
        <taxon>Verrucomicrobiales</taxon>
        <taxon>Verrucomicrobiaceae</taxon>
        <taxon>Phragmitibacter</taxon>
    </lineage>
</organism>
<dbReference type="Pfam" id="PF02245">
    <property type="entry name" value="Pur_DNA_glyco"/>
    <property type="match status" value="1"/>
</dbReference>
<dbReference type="EC" id="3.2.2.-" evidence="5"/>
<evidence type="ECO:0000313" key="6">
    <source>
        <dbReference type="EMBL" id="TLD69210.1"/>
    </source>
</evidence>
<dbReference type="GO" id="GO:0003677">
    <property type="term" value="F:DNA binding"/>
    <property type="evidence" value="ECO:0007669"/>
    <property type="project" value="InterPro"/>
</dbReference>
<dbReference type="InterPro" id="IPR011034">
    <property type="entry name" value="Formyl_transferase-like_C_sf"/>
</dbReference>
<evidence type="ECO:0000256" key="1">
    <source>
        <dbReference type="ARBA" id="ARBA00009232"/>
    </source>
</evidence>
<gene>
    <name evidence="6" type="ORF">FEM03_19115</name>
</gene>
<evidence type="ECO:0000313" key="7">
    <source>
        <dbReference type="Proteomes" id="UP000306196"/>
    </source>
</evidence>
<sequence length="210" mass="22722">MPSTPLTPAFFQRDVIIVARDLIGIELHWNGCSGIIVETEAYAAEGDSACHTASRLSARAFVQNHPPGSAYVYLNYGMYWLFNLLAKGGQRDGLILVRALEPKDGIPIMQERRGGREGRHLCSGPGKLALALGITGDHHGLPLTGPERSPLGQLRQPKPSHTVTVVADVRVGISKAAEFPWRFLAANHPHVSVSYGKVPGAKRKPPTPKI</sequence>
<dbReference type="NCBIfam" id="TIGR00567">
    <property type="entry name" value="3mg"/>
    <property type="match status" value="1"/>
</dbReference>
<dbReference type="HAMAP" id="MF_00527">
    <property type="entry name" value="3MGH"/>
    <property type="match status" value="1"/>
</dbReference>
<dbReference type="GO" id="GO:0003905">
    <property type="term" value="F:alkylbase DNA N-glycosylase activity"/>
    <property type="evidence" value="ECO:0007669"/>
    <property type="project" value="InterPro"/>
</dbReference>
<dbReference type="SUPFAM" id="SSF50486">
    <property type="entry name" value="FMT C-terminal domain-like"/>
    <property type="match status" value="1"/>
</dbReference>
<evidence type="ECO:0000256" key="5">
    <source>
        <dbReference type="HAMAP-Rule" id="MF_00527"/>
    </source>
</evidence>
<dbReference type="PANTHER" id="PTHR10429">
    <property type="entry name" value="DNA-3-METHYLADENINE GLYCOSYLASE"/>
    <property type="match status" value="1"/>
</dbReference>
<protein>
    <recommendedName>
        <fullName evidence="5">Putative 3-methyladenine DNA glycosylase</fullName>
        <ecNumber evidence="5">3.2.2.-</ecNumber>
    </recommendedName>
</protein>
<evidence type="ECO:0000256" key="4">
    <source>
        <dbReference type="ARBA" id="ARBA00023204"/>
    </source>
</evidence>
<keyword evidence="2 5" id="KW-0227">DNA damage</keyword>
<evidence type="ECO:0000256" key="2">
    <source>
        <dbReference type="ARBA" id="ARBA00022763"/>
    </source>
</evidence>
<dbReference type="Proteomes" id="UP000306196">
    <property type="component" value="Unassembled WGS sequence"/>
</dbReference>
<dbReference type="OrthoDB" id="9794313at2"/>
<comment type="similarity">
    <text evidence="1 5">Belongs to the DNA glycosylase MPG family.</text>
</comment>
<dbReference type="GO" id="GO:0006284">
    <property type="term" value="P:base-excision repair"/>
    <property type="evidence" value="ECO:0007669"/>
    <property type="project" value="InterPro"/>
</dbReference>
<accession>A0A5R8KA65</accession>
<dbReference type="EMBL" id="VAUV01000015">
    <property type="protein sequence ID" value="TLD69210.1"/>
    <property type="molecule type" value="Genomic_DNA"/>
</dbReference>
<dbReference type="InterPro" id="IPR003180">
    <property type="entry name" value="MPG"/>
</dbReference>
<comment type="caution">
    <text evidence="6">The sequence shown here is derived from an EMBL/GenBank/DDBJ whole genome shotgun (WGS) entry which is preliminary data.</text>
</comment>
<keyword evidence="3 5" id="KW-0378">Hydrolase</keyword>
<keyword evidence="4 5" id="KW-0234">DNA repair</keyword>
<keyword evidence="7" id="KW-1185">Reference proteome</keyword>
<reference evidence="6 7" key="1">
    <citation type="submission" date="2019-05" db="EMBL/GenBank/DDBJ databases">
        <title>Verrucobacter flavum gen. nov., sp. nov. a new member of the family Verrucomicrobiaceae.</title>
        <authorList>
            <person name="Szuroczki S."/>
            <person name="Abbaszade G."/>
            <person name="Szabo A."/>
            <person name="Felfoldi T."/>
            <person name="Schumann P."/>
            <person name="Boka K."/>
            <person name="Keki Z."/>
            <person name="Toumi M."/>
            <person name="Toth E."/>
        </authorList>
    </citation>
    <scope>NUCLEOTIDE SEQUENCE [LARGE SCALE GENOMIC DNA]</scope>
    <source>
        <strain evidence="6 7">MG-N-17</strain>
    </source>
</reference>
<dbReference type="RefSeq" id="WP_138087896.1">
    <property type="nucleotide sequence ID" value="NZ_VAUV01000015.1"/>
</dbReference>
<dbReference type="CDD" id="cd00540">
    <property type="entry name" value="AAG"/>
    <property type="match status" value="1"/>
</dbReference>